<accession>A0A0C9LUG6</accession>
<sequence>MHQSSFIELGQSNPDFGRWTALPAVAPYCNSSNYPDQYTCYGYLSMLAKYIAVTKDMTEAEIKLYFVRAEYRYFRYVNRGYSSYNITCPLDIAILMQEHKASSNTCEDDCDREFGCRSDLVQISNFDTIVELHNKNMFPDYWKEMMGSTEPPHLTKDNIFSSSQKGYAELTCIVCYIDLQVKWQDFAEWRLDHKVALCCHRCNSRFTMDHVGKANLITDLYKSKLYRDSQHTKAIIGKTHTKVMKYVKSIHDLKTLPFDSGLDAIRDHLDKSQKEAGIKDDGSIDEFIEAAKSTYFGSPYICSSSDLIKELVSNYAFHYKVTQILKWTAQDFSKMPLDYLHFARLNEAAAKKRDFILVPTYKTEIARRTHMVWTKQYRVENHKYVNAKIAGINNTVIPQDQEDRYIQITKCEWDVLKAKRSQYDTTLAIKKAFQQYKIDFSALRQKIALIAKSARLYDKYDVAEAYISKPDSYKDFENLKPMSQYLTSRSLNRSASDWSTFDSRKVVPTTGSKLKLMEGRSLELPYYPYTFEDSKFNWYDANVAWSKAFVDVKDFQSIKSRWYFSKATIGSPMIFDAIDITFNEALAIAERNRVLAEEKRAAVLARKQREAKQRYQRSSNGGGGGGGDGGYHYGSYSGYNYDSGGYSYDGGGYCGDSGGYGGDSGGCSGGDSGGGGGGDGGGGGGGGGGD</sequence>
<proteinExistence type="predicted"/>
<keyword evidence="3" id="KW-1185">Reference proteome</keyword>
<feature type="region of interest" description="Disordered" evidence="1">
    <location>
        <begin position="665"/>
        <end position="690"/>
    </location>
</feature>
<name>A0A0C9LUG6_9FUNG</name>
<feature type="region of interest" description="Disordered" evidence="1">
    <location>
        <begin position="607"/>
        <end position="626"/>
    </location>
</feature>
<dbReference type="EMBL" id="DF836368">
    <property type="protein sequence ID" value="GAN04990.1"/>
    <property type="molecule type" value="Genomic_DNA"/>
</dbReference>
<dbReference type="AlphaFoldDB" id="A0A0C9LUG6"/>
<evidence type="ECO:0000313" key="3">
    <source>
        <dbReference type="Proteomes" id="UP000053815"/>
    </source>
</evidence>
<dbReference type="Proteomes" id="UP000053815">
    <property type="component" value="Unassembled WGS sequence"/>
</dbReference>
<gene>
    <name evidence="2" type="ORF">MAM1_0079d04458</name>
</gene>
<protein>
    <submittedName>
        <fullName evidence="2">Uncharacterized protein</fullName>
    </submittedName>
</protein>
<evidence type="ECO:0000256" key="1">
    <source>
        <dbReference type="SAM" id="MobiDB-lite"/>
    </source>
</evidence>
<organism evidence="2">
    <name type="scientific">Mucor ambiguus</name>
    <dbReference type="NCBI Taxonomy" id="91626"/>
    <lineage>
        <taxon>Eukaryota</taxon>
        <taxon>Fungi</taxon>
        <taxon>Fungi incertae sedis</taxon>
        <taxon>Mucoromycota</taxon>
        <taxon>Mucoromycotina</taxon>
        <taxon>Mucoromycetes</taxon>
        <taxon>Mucorales</taxon>
        <taxon>Mucorineae</taxon>
        <taxon>Mucoraceae</taxon>
        <taxon>Mucor</taxon>
    </lineage>
</organism>
<dbReference type="STRING" id="91626.A0A0C9LUG6"/>
<evidence type="ECO:0000313" key="2">
    <source>
        <dbReference type="EMBL" id="GAN04990.1"/>
    </source>
</evidence>
<dbReference type="OrthoDB" id="2247122at2759"/>
<reference evidence="2" key="1">
    <citation type="submission" date="2014-09" db="EMBL/GenBank/DDBJ databases">
        <title>Draft genome sequence of an oleaginous Mucoromycotina fungus Mucor ambiguus NBRC6742.</title>
        <authorList>
            <person name="Takeda I."/>
            <person name="Yamane N."/>
            <person name="Morita T."/>
            <person name="Tamano K."/>
            <person name="Machida M."/>
            <person name="Baker S."/>
            <person name="Koike H."/>
        </authorList>
    </citation>
    <scope>NUCLEOTIDE SEQUENCE</scope>
    <source>
        <strain evidence="2">NBRC 6742</strain>
    </source>
</reference>